<evidence type="ECO:0000313" key="4">
    <source>
        <dbReference type="Proteomes" id="UP000253664"/>
    </source>
</evidence>
<dbReference type="Proteomes" id="UP000253664">
    <property type="component" value="Unassembled WGS sequence"/>
</dbReference>
<keyword evidence="4" id="KW-1185">Reference proteome</keyword>
<feature type="region of interest" description="Disordered" evidence="1">
    <location>
        <begin position="505"/>
        <end position="524"/>
    </location>
</feature>
<evidence type="ECO:0000256" key="2">
    <source>
        <dbReference type="SAM" id="SignalP"/>
    </source>
</evidence>
<feature type="chain" id="PRO_5016918476" evidence="2">
    <location>
        <begin position="18"/>
        <end position="547"/>
    </location>
</feature>
<dbReference type="EMBL" id="LKCN02000007">
    <property type="protein sequence ID" value="RCI12532.1"/>
    <property type="molecule type" value="Genomic_DNA"/>
</dbReference>
<evidence type="ECO:0000256" key="1">
    <source>
        <dbReference type="SAM" id="MobiDB-lite"/>
    </source>
</evidence>
<keyword evidence="2" id="KW-0732">Signal</keyword>
<proteinExistence type="predicted"/>
<feature type="compositionally biased region" description="Basic and acidic residues" evidence="1">
    <location>
        <begin position="505"/>
        <end position="515"/>
    </location>
</feature>
<comment type="caution">
    <text evidence="3">The sequence shown here is derived from an EMBL/GenBank/DDBJ whole genome shotgun (WGS) entry which is preliminary data.</text>
</comment>
<organism evidence="3 4">
    <name type="scientific">Ophiocordyceps polyrhachis-furcata BCC 54312</name>
    <dbReference type="NCBI Taxonomy" id="1330021"/>
    <lineage>
        <taxon>Eukaryota</taxon>
        <taxon>Fungi</taxon>
        <taxon>Dikarya</taxon>
        <taxon>Ascomycota</taxon>
        <taxon>Pezizomycotina</taxon>
        <taxon>Sordariomycetes</taxon>
        <taxon>Hypocreomycetidae</taxon>
        <taxon>Hypocreales</taxon>
        <taxon>Ophiocordycipitaceae</taxon>
        <taxon>Ophiocordyceps</taxon>
    </lineage>
</organism>
<sequence>MMRHTLVSLALFSFALGDMFTQDHPVPREFLSSLLENITIDWGKPPTNAMHLVTESTCAVWFVQCIKTNFKMNKVLVPRYPVSPGSRHQMEYKPEITAYFIPRVENGVMNLGDDDISFSAEESTSTVDSTSEGWQIGAQIFGGGGGSAGVAVSAGFSKTWSLGKGKTKGVSVQTTCRSGFDCRIETWTFHLRVTGHCQLRPVIDCNGEIDPCHGEWGLTCSQYNDFRHRHCLTCDSASSFFHEKCQVQTPILDQAGHPFTRLVRISERMANNESVNDNPDLSTTPAKAINFEDGLYELDSGEWYDPKDDTYYGKLAAAKWYHKPAGTPKPNLNVGGGVKRYCKDLPCHDELERLYGNRRLLLDECRRRRDEPLSPLLRANVLLLLPLEPNCGRKRSLLRLQPSEYRRVCLCLQDKGDSRDACPDCKTGSCYRELIRLYGGSLETLENQCRWGELRGGRHHRDYELPDFPFESLCGKVMSYTDISASDFGPVCDCLEENEAIGREEEKEAATEAKKKLSKRQKPPRFEKKEIVVVRDVEIEFLDEAPL</sequence>
<accession>A0A367LE73</accession>
<gene>
    <name evidence="3" type="ORF">L249_1184</name>
</gene>
<feature type="signal peptide" evidence="2">
    <location>
        <begin position="1"/>
        <end position="17"/>
    </location>
</feature>
<dbReference type="AlphaFoldDB" id="A0A367LE73"/>
<evidence type="ECO:0000313" key="3">
    <source>
        <dbReference type="EMBL" id="RCI12532.1"/>
    </source>
</evidence>
<dbReference type="OrthoDB" id="4928074at2759"/>
<name>A0A367LE73_9HYPO</name>
<reference evidence="3 4" key="1">
    <citation type="journal article" date="2015" name="BMC Genomics">
        <title>Insights from the genome of Ophiocordyceps polyrhachis-furcata to pathogenicity and host specificity in insect fungi.</title>
        <authorList>
            <person name="Wichadakul D."/>
            <person name="Kobmoo N."/>
            <person name="Ingsriswang S."/>
            <person name="Tangphatsornruang S."/>
            <person name="Chantasingh D."/>
            <person name="Luangsa-ard J.J."/>
            <person name="Eurwilaichitr L."/>
        </authorList>
    </citation>
    <scope>NUCLEOTIDE SEQUENCE [LARGE SCALE GENOMIC DNA]</scope>
    <source>
        <strain evidence="3 4">BCC 54312</strain>
    </source>
</reference>
<protein>
    <submittedName>
        <fullName evidence="3">Uncharacterized protein</fullName>
    </submittedName>
</protein>